<dbReference type="AlphaFoldDB" id="A0A0D8HL68"/>
<name>A0A0D8HL68_9ACTN</name>
<dbReference type="Proteomes" id="UP000032360">
    <property type="component" value="Unassembled WGS sequence"/>
</dbReference>
<keyword evidence="2" id="KW-1185">Reference proteome</keyword>
<accession>A0A0D8HL68</accession>
<comment type="caution">
    <text evidence="1">The sequence shown here is derived from an EMBL/GenBank/DDBJ whole genome shotgun (WGS) entry which is preliminary data.</text>
</comment>
<evidence type="ECO:0000313" key="2">
    <source>
        <dbReference type="Proteomes" id="UP000032360"/>
    </source>
</evidence>
<evidence type="ECO:0000313" key="1">
    <source>
        <dbReference type="EMBL" id="KJF18482.1"/>
    </source>
</evidence>
<dbReference type="EMBL" id="JXYS01000015">
    <property type="protein sequence ID" value="KJF18482.1"/>
    <property type="molecule type" value="Genomic_DNA"/>
</dbReference>
<protein>
    <submittedName>
        <fullName evidence="1">Uncharacterized protein</fullName>
    </submittedName>
</protein>
<proteinExistence type="predicted"/>
<organism evidence="1 2">
    <name type="scientific">Acidithrix ferrooxidans</name>
    <dbReference type="NCBI Taxonomy" id="1280514"/>
    <lineage>
        <taxon>Bacteria</taxon>
        <taxon>Bacillati</taxon>
        <taxon>Actinomycetota</taxon>
        <taxon>Acidimicrobiia</taxon>
        <taxon>Acidimicrobiales</taxon>
        <taxon>Acidimicrobiaceae</taxon>
        <taxon>Acidithrix</taxon>
    </lineage>
</organism>
<gene>
    <name evidence="1" type="ORF">AXFE_06100</name>
</gene>
<reference evidence="1 2" key="1">
    <citation type="submission" date="2015-01" db="EMBL/GenBank/DDBJ databases">
        <title>Draft genome of the acidophilic iron oxidizer Acidithrix ferrooxidans strain Py-F3.</title>
        <authorList>
            <person name="Poehlein A."/>
            <person name="Eisen S."/>
            <person name="Schloemann M."/>
            <person name="Johnson B.D."/>
            <person name="Daniel R."/>
            <person name="Muehling M."/>
        </authorList>
    </citation>
    <scope>NUCLEOTIDE SEQUENCE [LARGE SCALE GENOMIC DNA]</scope>
    <source>
        <strain evidence="1 2">Py-F3</strain>
    </source>
</reference>
<sequence length="145" mass="15934">MTGFCVGPSETWVHSALSDKISREGIEEAMSHSRVVWIKEFLNCPAGFEPSTTPRGLGHDEYLEAPIGAGYRDLFDFNFVSVADKLKVAATVVVVELGTASVVLVVLDWGGKVVFEVTAEVPQSEISIVDNTKNRLRDSRFRTCQ</sequence>